<feature type="domain" description="MalQ N-terminal beta-sandwich" evidence="12">
    <location>
        <begin position="103"/>
        <end position="179"/>
    </location>
</feature>
<accession>A0A1H6B3I3</accession>
<evidence type="ECO:0000256" key="2">
    <source>
        <dbReference type="ARBA" id="ARBA00005684"/>
    </source>
</evidence>
<evidence type="ECO:0000256" key="3">
    <source>
        <dbReference type="ARBA" id="ARBA00012560"/>
    </source>
</evidence>
<feature type="compositionally biased region" description="Basic and acidic residues" evidence="11">
    <location>
        <begin position="757"/>
        <end position="769"/>
    </location>
</feature>
<organism evidence="13 14">
    <name type="scientific">Thermomonospora echinospora</name>
    <dbReference type="NCBI Taxonomy" id="1992"/>
    <lineage>
        <taxon>Bacteria</taxon>
        <taxon>Bacillati</taxon>
        <taxon>Actinomycetota</taxon>
        <taxon>Actinomycetes</taxon>
        <taxon>Streptosporangiales</taxon>
        <taxon>Thermomonosporaceae</taxon>
        <taxon>Thermomonospora</taxon>
    </lineage>
</organism>
<dbReference type="InterPro" id="IPR003385">
    <property type="entry name" value="Glyco_hydro_77"/>
</dbReference>
<dbReference type="EC" id="2.4.1.25" evidence="3 10"/>
<feature type="region of interest" description="Disordered" evidence="11">
    <location>
        <begin position="128"/>
        <end position="160"/>
    </location>
</feature>
<dbReference type="Gene3D" id="3.20.20.80">
    <property type="entry name" value="Glycosidases"/>
    <property type="match status" value="1"/>
</dbReference>
<comment type="catalytic activity">
    <reaction evidence="1 10">
        <text>Transfers a segment of a (1-&gt;4)-alpha-D-glucan to a new position in an acceptor, which may be glucose or a (1-&gt;4)-alpha-D-glucan.</text>
        <dbReference type="EC" id="2.4.1.25"/>
    </reaction>
</comment>
<feature type="region of interest" description="Disordered" evidence="11">
    <location>
        <begin position="732"/>
        <end position="769"/>
    </location>
</feature>
<evidence type="ECO:0000313" key="14">
    <source>
        <dbReference type="Proteomes" id="UP000236723"/>
    </source>
</evidence>
<dbReference type="GO" id="GO:0004134">
    <property type="term" value="F:4-alpha-glucanotransferase activity"/>
    <property type="evidence" value="ECO:0007669"/>
    <property type="project" value="UniProtKB-EC"/>
</dbReference>
<reference evidence="14" key="1">
    <citation type="submission" date="2016-10" db="EMBL/GenBank/DDBJ databases">
        <authorList>
            <person name="Varghese N."/>
            <person name="Submissions S."/>
        </authorList>
    </citation>
    <scope>NUCLEOTIDE SEQUENCE [LARGE SCALE GENOMIC DNA]</scope>
    <source>
        <strain evidence="14">DSM 43163</strain>
    </source>
</reference>
<evidence type="ECO:0000256" key="7">
    <source>
        <dbReference type="ARBA" id="ARBA00023277"/>
    </source>
</evidence>
<evidence type="ECO:0000256" key="10">
    <source>
        <dbReference type="RuleBase" id="RU361207"/>
    </source>
</evidence>
<evidence type="ECO:0000256" key="9">
    <source>
        <dbReference type="ARBA" id="ARBA00031501"/>
    </source>
</evidence>
<dbReference type="Proteomes" id="UP000236723">
    <property type="component" value="Unassembled WGS sequence"/>
</dbReference>
<keyword evidence="7 10" id="KW-0119">Carbohydrate metabolism</keyword>
<dbReference type="OrthoDB" id="9811841at2"/>
<comment type="similarity">
    <text evidence="2 10">Belongs to the disproportionating enzyme family.</text>
</comment>
<dbReference type="EMBL" id="FNVO01000006">
    <property type="protein sequence ID" value="SEG55401.1"/>
    <property type="molecule type" value="Genomic_DNA"/>
</dbReference>
<keyword evidence="5 10" id="KW-0328">Glycosyltransferase</keyword>
<evidence type="ECO:0000256" key="5">
    <source>
        <dbReference type="ARBA" id="ARBA00022676"/>
    </source>
</evidence>
<dbReference type="InterPro" id="IPR048458">
    <property type="entry name" value="MalQ_N"/>
</dbReference>
<keyword evidence="14" id="KW-1185">Reference proteome</keyword>
<dbReference type="SUPFAM" id="SSF51445">
    <property type="entry name" value="(Trans)glycosidases"/>
    <property type="match status" value="1"/>
</dbReference>
<dbReference type="PANTHER" id="PTHR32438:SF5">
    <property type="entry name" value="4-ALPHA-GLUCANOTRANSFERASE DPE1, CHLOROPLASTIC_AMYLOPLASTIC"/>
    <property type="match status" value="1"/>
</dbReference>
<gene>
    <name evidence="13" type="ORF">SAMN04489712_106229</name>
</gene>
<dbReference type="AlphaFoldDB" id="A0A1H6B3I3"/>
<evidence type="ECO:0000259" key="12">
    <source>
        <dbReference type="Pfam" id="PF21226"/>
    </source>
</evidence>
<dbReference type="Pfam" id="PF02446">
    <property type="entry name" value="Glyco_hydro_77"/>
    <property type="match status" value="1"/>
</dbReference>
<keyword evidence="6 10" id="KW-0808">Transferase</keyword>
<dbReference type="PANTHER" id="PTHR32438">
    <property type="entry name" value="4-ALPHA-GLUCANOTRANSFERASE DPE1, CHLOROPLASTIC/AMYLOPLASTIC"/>
    <property type="match status" value="1"/>
</dbReference>
<protein>
    <recommendedName>
        <fullName evidence="4 10">4-alpha-glucanotransferase</fullName>
        <ecNumber evidence="3 10">2.4.1.25</ecNumber>
    </recommendedName>
    <alternativeName>
        <fullName evidence="8 10">Amylomaltase</fullName>
    </alternativeName>
    <alternativeName>
        <fullName evidence="9 10">Disproportionating enzyme</fullName>
    </alternativeName>
</protein>
<evidence type="ECO:0000256" key="6">
    <source>
        <dbReference type="ARBA" id="ARBA00022679"/>
    </source>
</evidence>
<evidence type="ECO:0000256" key="4">
    <source>
        <dbReference type="ARBA" id="ARBA00020295"/>
    </source>
</evidence>
<dbReference type="GO" id="GO:0005975">
    <property type="term" value="P:carbohydrate metabolic process"/>
    <property type="evidence" value="ECO:0007669"/>
    <property type="project" value="InterPro"/>
</dbReference>
<dbReference type="Pfam" id="PF21226">
    <property type="entry name" value="MalQ_N"/>
    <property type="match status" value="1"/>
</dbReference>
<name>A0A1H6B3I3_9ACTN</name>
<evidence type="ECO:0000313" key="13">
    <source>
        <dbReference type="EMBL" id="SEG55401.1"/>
    </source>
</evidence>
<dbReference type="NCBIfam" id="TIGR00217">
    <property type="entry name" value="malQ"/>
    <property type="match status" value="1"/>
</dbReference>
<proteinExistence type="inferred from homology"/>
<dbReference type="InterPro" id="IPR017853">
    <property type="entry name" value="GH"/>
</dbReference>
<evidence type="ECO:0000256" key="11">
    <source>
        <dbReference type="SAM" id="MobiDB-lite"/>
    </source>
</evidence>
<evidence type="ECO:0000256" key="8">
    <source>
        <dbReference type="ARBA" id="ARBA00031423"/>
    </source>
</evidence>
<evidence type="ECO:0000256" key="1">
    <source>
        <dbReference type="ARBA" id="ARBA00000439"/>
    </source>
</evidence>
<sequence length="769" mass="84299">MDRAVADEQLIRLARGHRVGTGYVDWRGREAAVPRDTIVAVLAALGVDASTPAAVRAELARLEERGRTRLLPPVVVYRAEDIPVDRHRRVGTPSAEVPLMRPDEIAVPASAEGITELSVTLADGETVQPLPAGHTGGGRGAHTTSHETYRLPEGTPPGWHRLHVRQGSREQSAALLVAPSRLGRTARTWGLMAQLYSVRSRASWAMGDLRDLADLAAWSARDLGADFVLVNPLHAAEPALPVNPSPYSPMSRRFAGPLYLRVEDVPEYAALGPADRERVDALARPLRENVHTLDEIDRNRIWEAKRAALELLHRQPRGTRRQQEYERFRAREGDPLTAFATWCALAEEHGSDWRRWPAELQDPHGPAVTAARERLAGRVDFHAWLQWQLDEQLAAAQSAARASGMALGVVHDLAVGVGQGSADAWIYRSLFAPGMSVGAPPDEFNQRGQDWGQPPWHPERLAEAEYAPYRSMLAAALRHGGGLRLDHAMQVSRLWWVPEGFSPADGTYVGYDRNAMLSCLVWEAARTGAVVVGEDLGTVEPEVREDLASRGILGTSLLWFERDREGRPRRPAQWREPSLATVGTHDMPPITGFLHGDHVGLRERLGLLTRSAAEEEADHRRQLTDWLALLAEEGLLTTRPDEILRALAAGSTEYDEEVVTALHALLARTPARLVGIALADAVGERRTQNQPGTSDEYPNWRVPLADAKGRPVLLDDLPLERIHTLLAPVLKRGASGSQDGDEAVGDVAQQGAGRDGSPGDRGDQRGQAR</sequence>